<dbReference type="GO" id="GO:0016787">
    <property type="term" value="F:hydrolase activity"/>
    <property type="evidence" value="ECO:0007669"/>
    <property type="project" value="InterPro"/>
</dbReference>
<sequence>MMQRHVLIFHGTGGHPKENWFPWLKEKLEDEGYKVEVPQLPTPENQSLESWLKVLKKYQKYINQDTVIIGHSLGGLFLLRVLERLDSPIKTAFFVAAPVGILPIQNYAGDDAFSPGFSFDWRKIKSNAAHFKVFHSDNDPYISLENGEELARHLGGEFNFIPDAGHLNAESGYTRFPLLLEKMLSK</sequence>
<dbReference type="Gene3D" id="3.40.50.1820">
    <property type="entry name" value="alpha/beta hydrolase"/>
    <property type="match status" value="1"/>
</dbReference>
<reference evidence="1 2" key="1">
    <citation type="journal article" date="2016" name="Nat. Commun.">
        <title>Thousands of microbial genomes shed light on interconnected biogeochemical processes in an aquifer system.</title>
        <authorList>
            <person name="Anantharaman K."/>
            <person name="Brown C.T."/>
            <person name="Hug L.A."/>
            <person name="Sharon I."/>
            <person name="Castelle C.J."/>
            <person name="Probst A.J."/>
            <person name="Thomas B.C."/>
            <person name="Singh A."/>
            <person name="Wilkins M.J."/>
            <person name="Karaoz U."/>
            <person name="Brodie E.L."/>
            <person name="Williams K.H."/>
            <person name="Hubbard S.S."/>
            <person name="Banfield J.F."/>
        </authorList>
    </citation>
    <scope>NUCLEOTIDE SEQUENCE [LARGE SCALE GENOMIC DNA]</scope>
</reference>
<dbReference type="SUPFAM" id="SSF53474">
    <property type="entry name" value="alpha/beta-Hydrolases"/>
    <property type="match status" value="1"/>
</dbReference>
<dbReference type="Pfam" id="PF06821">
    <property type="entry name" value="Ser_hydrolase"/>
    <property type="match status" value="1"/>
</dbReference>
<protein>
    <recommendedName>
        <fullName evidence="3">Serine hydrolase family protein</fullName>
    </recommendedName>
</protein>
<comment type="caution">
    <text evidence="1">The sequence shown here is derived from an EMBL/GenBank/DDBJ whole genome shotgun (WGS) entry which is preliminary data.</text>
</comment>
<dbReference type="PANTHER" id="PTHR15394:SF3">
    <property type="entry name" value="SERINE HYDROLASE RBBP9"/>
    <property type="match status" value="1"/>
</dbReference>
<dbReference type="InterPro" id="IPR029058">
    <property type="entry name" value="AB_hydrolase_fold"/>
</dbReference>
<gene>
    <name evidence="1" type="ORF">A3D25_04630</name>
</gene>
<proteinExistence type="predicted"/>
<dbReference type="InterPro" id="IPR010662">
    <property type="entry name" value="RBBP9/YdeN"/>
</dbReference>
<evidence type="ECO:0000313" key="1">
    <source>
        <dbReference type="EMBL" id="OGE40060.1"/>
    </source>
</evidence>
<name>A0A1F5KGX1_9BACT</name>
<dbReference type="AlphaFoldDB" id="A0A1F5KGX1"/>
<accession>A0A1F5KGX1</accession>
<dbReference type="PANTHER" id="PTHR15394">
    <property type="entry name" value="SERINE HYDROLASE RBBP9"/>
    <property type="match status" value="1"/>
</dbReference>
<dbReference type="Proteomes" id="UP000177328">
    <property type="component" value="Unassembled WGS sequence"/>
</dbReference>
<dbReference type="EMBL" id="MFDD01000014">
    <property type="protein sequence ID" value="OGE40060.1"/>
    <property type="molecule type" value="Genomic_DNA"/>
</dbReference>
<organism evidence="1 2">
    <name type="scientific">Candidatus Daviesbacteria bacterium RIFCSPHIGHO2_02_FULL_43_12</name>
    <dbReference type="NCBI Taxonomy" id="1797776"/>
    <lineage>
        <taxon>Bacteria</taxon>
        <taxon>Candidatus Daviesiibacteriota</taxon>
    </lineage>
</organism>
<evidence type="ECO:0008006" key="3">
    <source>
        <dbReference type="Google" id="ProtNLM"/>
    </source>
</evidence>
<evidence type="ECO:0000313" key="2">
    <source>
        <dbReference type="Proteomes" id="UP000177328"/>
    </source>
</evidence>